<comment type="caution">
    <text evidence="5">Lacks conserved residue(s) required for the propagation of feature annotation.</text>
</comment>
<evidence type="ECO:0000256" key="2">
    <source>
        <dbReference type="ARBA" id="ARBA00022801"/>
    </source>
</evidence>
<feature type="domain" description="PNPLA" evidence="7">
    <location>
        <begin position="225"/>
        <end position="422"/>
    </location>
</feature>
<evidence type="ECO:0000259" key="7">
    <source>
        <dbReference type="PROSITE" id="PS51635"/>
    </source>
</evidence>
<evidence type="ECO:0000256" key="5">
    <source>
        <dbReference type="PROSITE-ProRule" id="PRU01161"/>
    </source>
</evidence>
<dbReference type="AlphaFoldDB" id="J3P8E4"/>
<dbReference type="Pfam" id="PF11815">
    <property type="entry name" value="DUF3336"/>
    <property type="match status" value="1"/>
</dbReference>
<dbReference type="STRING" id="644352.J3P8E4"/>
<protein>
    <submittedName>
        <fullName evidence="8">Patatin family phospholipase</fullName>
    </submittedName>
</protein>
<feature type="compositionally biased region" description="Basic and acidic residues" evidence="6">
    <location>
        <begin position="848"/>
        <end position="871"/>
    </location>
</feature>
<reference evidence="9" key="5">
    <citation type="submission" date="2018-04" db="UniProtKB">
        <authorList>
            <consortium name="EnsemblFungi"/>
        </authorList>
    </citation>
    <scope>IDENTIFICATION</scope>
    <source>
        <strain evidence="9">R3-111a-1</strain>
    </source>
</reference>
<name>J3P8E4_GAET3</name>
<dbReference type="PANTHER" id="PTHR14226">
    <property type="entry name" value="NEUROPATHY TARGET ESTERASE/SWISS CHEESE D.MELANOGASTER"/>
    <property type="match status" value="1"/>
</dbReference>
<evidence type="ECO:0000313" key="10">
    <source>
        <dbReference type="Proteomes" id="UP000006039"/>
    </source>
</evidence>
<feature type="compositionally biased region" description="Basic and acidic residues" evidence="6">
    <location>
        <begin position="637"/>
        <end position="650"/>
    </location>
</feature>
<keyword evidence="4 5" id="KW-0443">Lipid metabolism</keyword>
<dbReference type="GO" id="GO:0016042">
    <property type="term" value="P:lipid catabolic process"/>
    <property type="evidence" value="ECO:0007669"/>
    <property type="project" value="UniProtKB-UniRule"/>
</dbReference>
<dbReference type="PROSITE" id="PS51635">
    <property type="entry name" value="PNPLA"/>
    <property type="match status" value="1"/>
</dbReference>
<reference evidence="8" key="3">
    <citation type="submission" date="2010-09" db="EMBL/GenBank/DDBJ databases">
        <title>Annotation of Gaeumannomyces graminis var. tritici R3-111a-1.</title>
        <authorList>
            <consortium name="The Broad Institute Genome Sequencing Platform"/>
            <person name="Ma L.-J."/>
            <person name="Dead R."/>
            <person name="Young S.K."/>
            <person name="Zeng Q."/>
            <person name="Gargeya S."/>
            <person name="Fitzgerald M."/>
            <person name="Haas B."/>
            <person name="Abouelleil A."/>
            <person name="Alvarado L."/>
            <person name="Arachchi H.M."/>
            <person name="Berlin A."/>
            <person name="Brown A."/>
            <person name="Chapman S.B."/>
            <person name="Chen Z."/>
            <person name="Dunbar C."/>
            <person name="Freedman E."/>
            <person name="Gearin G."/>
            <person name="Gellesch M."/>
            <person name="Goldberg J."/>
            <person name="Griggs A."/>
            <person name="Gujja S."/>
            <person name="Heiman D."/>
            <person name="Howarth C."/>
            <person name="Larson L."/>
            <person name="Lui A."/>
            <person name="MacDonald P.J.P."/>
            <person name="Mehta T."/>
            <person name="Montmayeur A."/>
            <person name="Murphy C."/>
            <person name="Neiman D."/>
            <person name="Pearson M."/>
            <person name="Priest M."/>
            <person name="Roberts A."/>
            <person name="Saif S."/>
            <person name="Shea T."/>
            <person name="Shenoy N."/>
            <person name="Sisk P."/>
            <person name="Stolte C."/>
            <person name="Sykes S."/>
            <person name="Yandava C."/>
            <person name="Wortman J."/>
            <person name="Nusbaum C."/>
            <person name="Birren B."/>
        </authorList>
    </citation>
    <scope>NUCLEOTIDE SEQUENCE</scope>
    <source>
        <strain evidence="8">R3-111a-1</strain>
    </source>
</reference>
<feature type="region of interest" description="Disordered" evidence="6">
    <location>
        <begin position="814"/>
        <end position="907"/>
    </location>
</feature>
<keyword evidence="2 5" id="KW-0378">Hydrolase</keyword>
<reference evidence="8" key="2">
    <citation type="submission" date="2010-07" db="EMBL/GenBank/DDBJ databases">
        <authorList>
            <consortium name="The Broad Institute Genome Sequencing Platform"/>
            <consortium name="Broad Institute Genome Sequencing Center for Infectious Disease"/>
            <person name="Ma L.-J."/>
            <person name="Dead R."/>
            <person name="Young S."/>
            <person name="Zeng Q."/>
            <person name="Koehrsen M."/>
            <person name="Alvarado L."/>
            <person name="Berlin A."/>
            <person name="Chapman S.B."/>
            <person name="Chen Z."/>
            <person name="Freedman E."/>
            <person name="Gellesch M."/>
            <person name="Goldberg J."/>
            <person name="Griggs A."/>
            <person name="Gujja S."/>
            <person name="Heilman E.R."/>
            <person name="Heiman D."/>
            <person name="Hepburn T."/>
            <person name="Howarth C."/>
            <person name="Jen D."/>
            <person name="Larson L."/>
            <person name="Mehta T."/>
            <person name="Neiman D."/>
            <person name="Pearson M."/>
            <person name="Roberts A."/>
            <person name="Saif S."/>
            <person name="Shea T."/>
            <person name="Shenoy N."/>
            <person name="Sisk P."/>
            <person name="Stolte C."/>
            <person name="Sykes S."/>
            <person name="Walk T."/>
            <person name="White J."/>
            <person name="Yandava C."/>
            <person name="Haas B."/>
            <person name="Nusbaum C."/>
            <person name="Birren B."/>
        </authorList>
    </citation>
    <scope>NUCLEOTIDE SEQUENCE</scope>
    <source>
        <strain evidence="8">R3-111a-1</strain>
    </source>
</reference>
<feature type="compositionally biased region" description="Low complexity" evidence="6">
    <location>
        <begin position="13"/>
        <end position="31"/>
    </location>
</feature>
<dbReference type="InterPro" id="IPR016035">
    <property type="entry name" value="Acyl_Trfase/lysoPLipase"/>
</dbReference>
<evidence type="ECO:0000256" key="4">
    <source>
        <dbReference type="ARBA" id="ARBA00023098"/>
    </source>
</evidence>
<dbReference type="InterPro" id="IPR002641">
    <property type="entry name" value="PNPLA_dom"/>
</dbReference>
<dbReference type="Gene3D" id="3.40.1090.10">
    <property type="entry name" value="Cytosolic phospholipase A2 catalytic domain"/>
    <property type="match status" value="1"/>
</dbReference>
<dbReference type="Proteomes" id="UP000006039">
    <property type="component" value="Unassembled WGS sequence"/>
</dbReference>
<dbReference type="GO" id="GO:0004806">
    <property type="term" value="F:triacylglycerol lipase activity"/>
    <property type="evidence" value="ECO:0007669"/>
    <property type="project" value="InterPro"/>
</dbReference>
<evidence type="ECO:0000256" key="6">
    <source>
        <dbReference type="SAM" id="MobiDB-lite"/>
    </source>
</evidence>
<dbReference type="PANTHER" id="PTHR14226:SF10">
    <property type="entry name" value="TRIACYLGLYCEROL LIPASE 4-RELATED"/>
    <property type="match status" value="1"/>
</dbReference>
<dbReference type="eggNOG" id="KOG2214">
    <property type="taxonomic scope" value="Eukaryota"/>
</dbReference>
<reference evidence="10" key="1">
    <citation type="submission" date="2010-07" db="EMBL/GenBank/DDBJ databases">
        <title>The genome sequence of Gaeumannomyces graminis var. tritici strain R3-111a-1.</title>
        <authorList>
            <consortium name="The Broad Institute Genome Sequencing Platform"/>
            <person name="Ma L.-J."/>
            <person name="Dead R."/>
            <person name="Young S."/>
            <person name="Zeng Q."/>
            <person name="Koehrsen M."/>
            <person name="Alvarado L."/>
            <person name="Berlin A."/>
            <person name="Chapman S.B."/>
            <person name="Chen Z."/>
            <person name="Freedman E."/>
            <person name="Gellesch M."/>
            <person name="Goldberg J."/>
            <person name="Griggs A."/>
            <person name="Gujja S."/>
            <person name="Heilman E.R."/>
            <person name="Heiman D."/>
            <person name="Hepburn T."/>
            <person name="Howarth C."/>
            <person name="Jen D."/>
            <person name="Larson L."/>
            <person name="Mehta T."/>
            <person name="Neiman D."/>
            <person name="Pearson M."/>
            <person name="Roberts A."/>
            <person name="Saif S."/>
            <person name="Shea T."/>
            <person name="Shenoy N."/>
            <person name="Sisk P."/>
            <person name="Stolte C."/>
            <person name="Sykes S."/>
            <person name="Walk T."/>
            <person name="White J."/>
            <person name="Yandava C."/>
            <person name="Haas B."/>
            <person name="Nusbaum C."/>
            <person name="Birren B."/>
        </authorList>
    </citation>
    <scope>NUCLEOTIDE SEQUENCE [LARGE SCALE GENOMIC DNA]</scope>
    <source>
        <strain evidence="10">R3-111a-1</strain>
    </source>
</reference>
<dbReference type="InterPro" id="IPR050301">
    <property type="entry name" value="NTE"/>
</dbReference>
<dbReference type="RefSeq" id="XP_009225901.1">
    <property type="nucleotide sequence ID" value="XM_009227637.1"/>
</dbReference>
<feature type="short sequence motif" description="GXSXG" evidence="5">
    <location>
        <begin position="256"/>
        <end position="260"/>
    </location>
</feature>
<dbReference type="EnsemblFungi" id="EJT72927">
    <property type="protein sequence ID" value="EJT72927"/>
    <property type="gene ID" value="GGTG_09778"/>
</dbReference>
<dbReference type="CDD" id="cd07230">
    <property type="entry name" value="Pat_TGL4-5_like"/>
    <property type="match status" value="1"/>
</dbReference>
<evidence type="ECO:0000313" key="9">
    <source>
        <dbReference type="EnsemblFungi" id="EJT72927"/>
    </source>
</evidence>
<dbReference type="FunCoup" id="J3P8E4">
    <property type="interactions" value="132"/>
</dbReference>
<feature type="compositionally biased region" description="Basic and acidic residues" evidence="6">
    <location>
        <begin position="886"/>
        <end position="900"/>
    </location>
</feature>
<accession>J3P8E4</accession>
<feature type="compositionally biased region" description="Basic residues" evidence="6">
    <location>
        <begin position="604"/>
        <end position="613"/>
    </location>
</feature>
<proteinExistence type="predicted"/>
<dbReference type="InterPro" id="IPR021771">
    <property type="entry name" value="Triacylglycerol_lipase_N"/>
</dbReference>
<sequence>MEDVLQLVSTLGAPAPWSSPTSPKKPTATSTFPPPSQDPKPSQSPVFSVLQKTAKLALSYRNGVSIQAACDVAKLEQKRQILELRMSEATSFSQWEEAARELDKLEGNDVWKRDPATGDYSANIIESRLRELDAARANCDLREMLFLVRHTLSRELGGMGSADLYRYSYTGTKRTIERYVESAVKTIESLVERTDSLAGLPADMRVQDVLDELIDTRQNFGRSALMLSGGATYGMTHIGVVKALFEAKLLPRIISGASAGSIICAVICTRTDEEVPELLESFPYVDLAVFEEEGNEDTLAGHVRKLLTEGSWSNIQHLSRVMRNMLGDITFREAYNRTRRICNITVSSASIFELPQLLNYYTAPDVMIWSAVTVSCSVPVLFQAACLLVRDPLTGEHLPWNPSPQRWIDGSVDNDLPTSRLSEMFNVNHFIVSQVNPHIVPFLTPEDRLLTLEERAQANAPDSVTLSSTWKNLMSTLTTLAKDEAMYRLNFAAEMGVFPNIFTKLCSMLSQKYSGDITIIPEISFQDLPRILKNPTSDFMLKSCLIGEKATWPKLRRICDHCAIELAIDRAIHDLRTRAAFSPSQVNLRRMGTRSGEMGQPMTKLHHRERRRSGGSLQLLVRQRQNRGEVEQIMTDNESRGGDDKDSKDSSDDEEGGMLELDVGRARGGGARKRSTGGNSASAALAGGGSGRRGGSLLKPVLRRATRSHNALPVSFMSKLSTTECDSVTTRGSSAEQCSFDDADSLEMVSAASELSRKTPSSFLPLTSREDSYVAVAAPRLQTPPRKESPVAMASAAPRFDLLLSPTDETTMADSSVFDADVDSQSDRYSVSSPDFDPAHPSSPLLESRMKRSQEEEARRKQEQRQRDLAAARRRSQSESCAIDVNDAKYAEVPDPRSGSDGDGVWD</sequence>
<gene>
    <name evidence="9" type="primary">20350236</name>
    <name evidence="8" type="ORF">GGTG_09778</name>
</gene>
<dbReference type="GO" id="GO:0006641">
    <property type="term" value="P:triglyceride metabolic process"/>
    <property type="evidence" value="ECO:0007669"/>
    <property type="project" value="UniProtKB-ARBA"/>
</dbReference>
<evidence type="ECO:0000313" key="8">
    <source>
        <dbReference type="EMBL" id="EJT72927.1"/>
    </source>
</evidence>
<dbReference type="SUPFAM" id="SSF52151">
    <property type="entry name" value="FabD/lysophospholipase-like"/>
    <property type="match status" value="1"/>
</dbReference>
<evidence type="ECO:0000256" key="3">
    <source>
        <dbReference type="ARBA" id="ARBA00022963"/>
    </source>
</evidence>
<feature type="region of interest" description="Disordered" evidence="6">
    <location>
        <begin position="1"/>
        <end position="45"/>
    </location>
</feature>
<dbReference type="GeneID" id="20350236"/>
<comment type="function">
    <text evidence="1">Probable lipid hydrolase.</text>
</comment>
<dbReference type="EMBL" id="GL385399">
    <property type="protein sequence ID" value="EJT72927.1"/>
    <property type="molecule type" value="Genomic_DNA"/>
</dbReference>
<dbReference type="HOGENOM" id="CLU_009031_1_0_1"/>
<feature type="compositionally biased region" description="Low complexity" evidence="6">
    <location>
        <begin position="676"/>
        <end position="685"/>
    </location>
</feature>
<organism evidence="8">
    <name type="scientific">Gaeumannomyces tritici (strain R3-111a-1)</name>
    <name type="common">Wheat and barley take-all root rot fungus</name>
    <name type="synonym">Gaeumannomyces graminis var. tritici</name>
    <dbReference type="NCBI Taxonomy" id="644352"/>
    <lineage>
        <taxon>Eukaryota</taxon>
        <taxon>Fungi</taxon>
        <taxon>Dikarya</taxon>
        <taxon>Ascomycota</taxon>
        <taxon>Pezizomycotina</taxon>
        <taxon>Sordariomycetes</taxon>
        <taxon>Sordariomycetidae</taxon>
        <taxon>Magnaporthales</taxon>
        <taxon>Magnaporthaceae</taxon>
        <taxon>Gaeumannomyces</taxon>
    </lineage>
</organism>
<dbReference type="VEuPathDB" id="FungiDB:GGTG_09778"/>
<dbReference type="Pfam" id="PF01734">
    <property type="entry name" value="Patatin"/>
    <property type="match status" value="1"/>
</dbReference>
<evidence type="ECO:0000256" key="1">
    <source>
        <dbReference type="ARBA" id="ARBA00002682"/>
    </source>
</evidence>
<feature type="active site" description="Proton acceptor" evidence="5">
    <location>
        <position position="409"/>
    </location>
</feature>
<dbReference type="OrthoDB" id="10049244at2759"/>
<reference evidence="9" key="4">
    <citation type="journal article" date="2015" name="G3 (Bethesda)">
        <title>Genome sequences of three phytopathogenic species of the Magnaporthaceae family of fungi.</title>
        <authorList>
            <person name="Okagaki L.H."/>
            <person name="Nunes C.C."/>
            <person name="Sailsbery J."/>
            <person name="Clay B."/>
            <person name="Brown D."/>
            <person name="John T."/>
            <person name="Oh Y."/>
            <person name="Young N."/>
            <person name="Fitzgerald M."/>
            <person name="Haas B.J."/>
            <person name="Zeng Q."/>
            <person name="Young S."/>
            <person name="Adiconis X."/>
            <person name="Fan L."/>
            <person name="Levin J.Z."/>
            <person name="Mitchell T.K."/>
            <person name="Okubara P.A."/>
            <person name="Farman M.L."/>
            <person name="Kohn L.M."/>
            <person name="Birren B."/>
            <person name="Ma L.-J."/>
            <person name="Dean R.A."/>
        </authorList>
    </citation>
    <scope>NUCLEOTIDE SEQUENCE</scope>
    <source>
        <strain evidence="9">R3-111a-1</strain>
    </source>
</reference>
<keyword evidence="10" id="KW-1185">Reference proteome</keyword>
<feature type="region of interest" description="Disordered" evidence="6">
    <location>
        <begin position="592"/>
        <end position="696"/>
    </location>
</feature>
<feature type="active site" description="Nucleophile" evidence="5">
    <location>
        <position position="258"/>
    </location>
</feature>
<keyword evidence="3 5" id="KW-0442">Lipid degradation</keyword>